<evidence type="ECO:0000313" key="2">
    <source>
        <dbReference type="Proteomes" id="UP001219525"/>
    </source>
</evidence>
<accession>A0AAD6YQE1</accession>
<feature type="non-terminal residue" evidence="1">
    <location>
        <position position="460"/>
    </location>
</feature>
<feature type="non-terminal residue" evidence="1">
    <location>
        <position position="1"/>
    </location>
</feature>
<dbReference type="EMBL" id="JARJCW010000004">
    <property type="protein sequence ID" value="KAJ7225967.1"/>
    <property type="molecule type" value="Genomic_DNA"/>
</dbReference>
<keyword evidence="2" id="KW-1185">Reference proteome</keyword>
<dbReference type="SUPFAM" id="SSF52540">
    <property type="entry name" value="P-loop containing nucleoside triphosphate hydrolases"/>
    <property type="match status" value="1"/>
</dbReference>
<comment type="caution">
    <text evidence="1">The sequence shown here is derived from an EMBL/GenBank/DDBJ whole genome shotgun (WGS) entry which is preliminary data.</text>
</comment>
<dbReference type="AlphaFoldDB" id="A0AAD6YQE1"/>
<sequence>LPQVRGTPASGKTILLALFHVHLRSKEPDTAIFRMEGWPDKDNTLEPLQLLTRNSFPNVPKRTIILIDDAQSTYRNHTLWWLLKNLDNYTDDLRFVLFCSYGSTILAEDPVPNPKIFAHNSMMTLWKTGTGNSDDQMPYGLLFTKAEYKEYVHRIRILLSEDVFQEIFTWSGGHVGTIAFLLDRVQIDNKRNQDNGIQCTLSEFHKQTPTHKIIPLFRASNAGRGLPKPGDLQVRDMAEMFHLLLRDGRIESTNLQMKSSVQKAHRNGWIYFDVDSEAYVFASPMHSLSLSWMLTGSPSSITHTKIQDLVFDVVSRFKHSQLFLPYRAVGPPSEQVRPTYRAEFYRCLHDLAHGGILFTPEFASGSDASRPGRLDFLVHSKKWGIELTREGSDLEEHWNRFEDGAYEEMKQNDLLDEYILLDCRTKPVKTAHPDMTRLIHAYFNFQLKTVTFFDNNLKEL</sequence>
<gene>
    <name evidence="1" type="ORF">GGX14DRAFT_642152</name>
</gene>
<dbReference type="InterPro" id="IPR027417">
    <property type="entry name" value="P-loop_NTPase"/>
</dbReference>
<evidence type="ECO:0000313" key="1">
    <source>
        <dbReference type="EMBL" id="KAJ7225967.1"/>
    </source>
</evidence>
<organism evidence="1 2">
    <name type="scientific">Mycena pura</name>
    <dbReference type="NCBI Taxonomy" id="153505"/>
    <lineage>
        <taxon>Eukaryota</taxon>
        <taxon>Fungi</taxon>
        <taxon>Dikarya</taxon>
        <taxon>Basidiomycota</taxon>
        <taxon>Agaricomycotina</taxon>
        <taxon>Agaricomycetes</taxon>
        <taxon>Agaricomycetidae</taxon>
        <taxon>Agaricales</taxon>
        <taxon>Marasmiineae</taxon>
        <taxon>Mycenaceae</taxon>
        <taxon>Mycena</taxon>
    </lineage>
</organism>
<protein>
    <submittedName>
        <fullName evidence="1">Uncharacterized protein</fullName>
    </submittedName>
</protein>
<proteinExistence type="predicted"/>
<dbReference type="Proteomes" id="UP001219525">
    <property type="component" value="Unassembled WGS sequence"/>
</dbReference>
<reference evidence="1" key="1">
    <citation type="submission" date="2023-03" db="EMBL/GenBank/DDBJ databases">
        <title>Massive genome expansion in bonnet fungi (Mycena s.s.) driven by repeated elements and novel gene families across ecological guilds.</title>
        <authorList>
            <consortium name="Lawrence Berkeley National Laboratory"/>
            <person name="Harder C.B."/>
            <person name="Miyauchi S."/>
            <person name="Viragh M."/>
            <person name="Kuo A."/>
            <person name="Thoen E."/>
            <person name="Andreopoulos B."/>
            <person name="Lu D."/>
            <person name="Skrede I."/>
            <person name="Drula E."/>
            <person name="Henrissat B."/>
            <person name="Morin E."/>
            <person name="Kohler A."/>
            <person name="Barry K."/>
            <person name="LaButti K."/>
            <person name="Morin E."/>
            <person name="Salamov A."/>
            <person name="Lipzen A."/>
            <person name="Mereny Z."/>
            <person name="Hegedus B."/>
            <person name="Baldrian P."/>
            <person name="Stursova M."/>
            <person name="Weitz H."/>
            <person name="Taylor A."/>
            <person name="Grigoriev I.V."/>
            <person name="Nagy L.G."/>
            <person name="Martin F."/>
            <person name="Kauserud H."/>
        </authorList>
    </citation>
    <scope>NUCLEOTIDE SEQUENCE</scope>
    <source>
        <strain evidence="1">9144</strain>
    </source>
</reference>
<name>A0AAD6YQE1_9AGAR</name>